<gene>
    <name evidence="1" type="ORF">CHS0354_033489</name>
</gene>
<accession>A0AAE0SBH8</accession>
<dbReference type="Proteomes" id="UP001195483">
    <property type="component" value="Unassembled WGS sequence"/>
</dbReference>
<keyword evidence="2" id="KW-1185">Reference proteome</keyword>
<evidence type="ECO:0000313" key="2">
    <source>
        <dbReference type="Proteomes" id="UP001195483"/>
    </source>
</evidence>
<name>A0AAE0SBH8_9BIVA</name>
<reference evidence="1" key="2">
    <citation type="journal article" date="2021" name="Genome Biol. Evol.">
        <title>Developing a high-quality reference genome for a parasitic bivalve with doubly uniparental inheritance (Bivalvia: Unionida).</title>
        <authorList>
            <person name="Smith C.H."/>
        </authorList>
    </citation>
    <scope>NUCLEOTIDE SEQUENCE</scope>
    <source>
        <strain evidence="1">CHS0354</strain>
        <tissue evidence="1">Mantle</tissue>
    </source>
</reference>
<reference evidence="1" key="1">
    <citation type="journal article" date="2021" name="Genome Biol. Evol.">
        <title>A High-Quality Reference Genome for a Parasitic Bivalve with Doubly Uniparental Inheritance (Bivalvia: Unionida).</title>
        <authorList>
            <person name="Smith C.H."/>
        </authorList>
    </citation>
    <scope>NUCLEOTIDE SEQUENCE</scope>
    <source>
        <strain evidence="1">CHS0354</strain>
    </source>
</reference>
<dbReference type="EMBL" id="JAEAOA010001964">
    <property type="protein sequence ID" value="KAK3588648.1"/>
    <property type="molecule type" value="Genomic_DNA"/>
</dbReference>
<evidence type="ECO:0000313" key="1">
    <source>
        <dbReference type="EMBL" id="KAK3588648.1"/>
    </source>
</evidence>
<comment type="caution">
    <text evidence="1">The sequence shown here is derived from an EMBL/GenBank/DDBJ whole genome shotgun (WGS) entry which is preliminary data.</text>
</comment>
<dbReference type="AlphaFoldDB" id="A0AAE0SBH8"/>
<proteinExistence type="predicted"/>
<protein>
    <submittedName>
        <fullName evidence="1">Uncharacterized protein</fullName>
    </submittedName>
</protein>
<reference evidence="1" key="3">
    <citation type="submission" date="2023-05" db="EMBL/GenBank/DDBJ databases">
        <authorList>
            <person name="Smith C.H."/>
        </authorList>
    </citation>
    <scope>NUCLEOTIDE SEQUENCE</scope>
    <source>
        <strain evidence="1">CHS0354</strain>
        <tissue evidence="1">Mantle</tissue>
    </source>
</reference>
<organism evidence="1 2">
    <name type="scientific">Potamilus streckersoni</name>
    <dbReference type="NCBI Taxonomy" id="2493646"/>
    <lineage>
        <taxon>Eukaryota</taxon>
        <taxon>Metazoa</taxon>
        <taxon>Spiralia</taxon>
        <taxon>Lophotrochozoa</taxon>
        <taxon>Mollusca</taxon>
        <taxon>Bivalvia</taxon>
        <taxon>Autobranchia</taxon>
        <taxon>Heteroconchia</taxon>
        <taxon>Palaeoheterodonta</taxon>
        <taxon>Unionida</taxon>
        <taxon>Unionoidea</taxon>
        <taxon>Unionidae</taxon>
        <taxon>Ambleminae</taxon>
        <taxon>Lampsilini</taxon>
        <taxon>Potamilus</taxon>
    </lineage>
</organism>
<sequence length="186" mass="21047">MHLVYVIIVYYMYVITPIMSNASSDDHYELRTCQLRISLDSKKMCEPTHLLQDIGYGFKHAYIGIVETNTCYDWGNWGFARTLPCNDTDIECCVINSQVESNGTTSCASNIRVFQDDWTKQVKKYKLLTWNCQRYANSLETFLKVCPVDATKSIEPCLAGGGVGGFTKSLGITKYFVVTFLLISLI</sequence>